<keyword evidence="1" id="KW-0472">Membrane</keyword>
<reference evidence="2" key="1">
    <citation type="submission" date="2019-08" db="EMBL/GenBank/DDBJ databases">
        <authorList>
            <person name="Kucharzyk K."/>
            <person name="Murdoch R.W."/>
            <person name="Higgins S."/>
            <person name="Loffler F."/>
        </authorList>
    </citation>
    <scope>NUCLEOTIDE SEQUENCE</scope>
</reference>
<protein>
    <recommendedName>
        <fullName evidence="3">DUF4179 domain-containing protein</fullName>
    </recommendedName>
</protein>
<evidence type="ECO:0000256" key="1">
    <source>
        <dbReference type="SAM" id="Phobius"/>
    </source>
</evidence>
<sequence>MNKIHEIFNKKNDDNLLDKETPLNKEEKLKILNMTMEKISSQENKKISKKKLIVSILVATFMIGTIAMASEYFESDLDNIFLNLLSINKNDTRLDSATVNVNKTVSNNGLDLTVRQTLGDDHAIYIILDVIAPKGIKIPENAYFNTTNIDLHKFNGGGWSFEDLNDCNYSDNKKSYIIDYHSQSNLTNNKISLFFYDFGYYSEKDKKFINLIKGKWNLSWDLKYNNTSKTFKVNHFVKENNYKSLITSISVSPISIYVNLLGDQYDNFIITAITMKDGTVHNGDMSNLTGRECIFRSGGGGSSLLKSHVSGNFFKILDVNEIESVTIGNEIIKLNN</sequence>
<dbReference type="EMBL" id="VSSQ01022225">
    <property type="protein sequence ID" value="MPM68381.1"/>
    <property type="molecule type" value="Genomic_DNA"/>
</dbReference>
<proteinExistence type="predicted"/>
<accession>A0A645BUT0</accession>
<evidence type="ECO:0000313" key="2">
    <source>
        <dbReference type="EMBL" id="MPM68381.1"/>
    </source>
</evidence>
<keyword evidence="1" id="KW-1133">Transmembrane helix</keyword>
<organism evidence="2">
    <name type="scientific">bioreactor metagenome</name>
    <dbReference type="NCBI Taxonomy" id="1076179"/>
    <lineage>
        <taxon>unclassified sequences</taxon>
        <taxon>metagenomes</taxon>
        <taxon>ecological metagenomes</taxon>
    </lineage>
</organism>
<dbReference type="AlphaFoldDB" id="A0A645BUT0"/>
<evidence type="ECO:0008006" key="3">
    <source>
        <dbReference type="Google" id="ProtNLM"/>
    </source>
</evidence>
<gene>
    <name evidence="2" type="ORF">SDC9_115313</name>
</gene>
<feature type="transmembrane region" description="Helical" evidence="1">
    <location>
        <begin position="52"/>
        <end position="73"/>
    </location>
</feature>
<keyword evidence="1" id="KW-0812">Transmembrane</keyword>
<comment type="caution">
    <text evidence="2">The sequence shown here is derived from an EMBL/GenBank/DDBJ whole genome shotgun (WGS) entry which is preliminary data.</text>
</comment>
<name>A0A645BUT0_9ZZZZ</name>